<proteinExistence type="predicted"/>
<evidence type="ECO:0000256" key="1">
    <source>
        <dbReference type="SAM" id="MobiDB-lite"/>
    </source>
</evidence>
<gene>
    <name evidence="2" type="ORF">AWZ03_014843</name>
</gene>
<dbReference type="Proteomes" id="UP000295192">
    <property type="component" value="Unassembled WGS sequence"/>
</dbReference>
<dbReference type="AlphaFoldDB" id="A0A484AT73"/>
<protein>
    <submittedName>
        <fullName evidence="2">Uncharacterized protein</fullName>
    </submittedName>
</protein>
<reference evidence="2 3" key="1">
    <citation type="journal article" date="2019" name="J. Hered.">
        <title>An Improved Genome Assembly for Drosophila navojoa, the Basal Species in the mojavensis Cluster.</title>
        <authorList>
            <person name="Vanderlinde T."/>
            <person name="Dupim E.G."/>
            <person name="Nazario-Yepiz N.O."/>
            <person name="Carvalho A.B."/>
        </authorList>
    </citation>
    <scope>NUCLEOTIDE SEQUENCE [LARGE SCALE GENOMIC DNA]</scope>
    <source>
        <strain evidence="2">Navoj_Jal97</strain>
        <tissue evidence="2">Whole organism</tissue>
    </source>
</reference>
<dbReference type="STRING" id="7232.A0A484AT73"/>
<feature type="non-terminal residue" evidence="2">
    <location>
        <position position="187"/>
    </location>
</feature>
<feature type="region of interest" description="Disordered" evidence="1">
    <location>
        <begin position="95"/>
        <end position="122"/>
    </location>
</feature>
<dbReference type="OMA" id="NVGGSHN"/>
<evidence type="ECO:0000313" key="2">
    <source>
        <dbReference type="EMBL" id="TDG38735.1"/>
    </source>
</evidence>
<name>A0A484AT73_DRONA</name>
<evidence type="ECO:0000313" key="3">
    <source>
        <dbReference type="Proteomes" id="UP000295192"/>
    </source>
</evidence>
<sequence>MWIFSKRQSRAAEMTNEIPTYRDPFTYNVWEPIYSNSRLLGSIRMGARERARSPVFGRVLSREPIIPQRMSFEQRPRNLDGNQNGASQARLYGGEVRPSGIGAGAGAGTGTAGSSPRRSSKNRYVGVSTNLAANNVGGSHNSVAVHGSFQKLKELIWTERAKELTQQRRAEELAARAAVLKEIANGQ</sequence>
<dbReference type="OrthoDB" id="6376425at2759"/>
<comment type="caution">
    <text evidence="2">The sequence shown here is derived from an EMBL/GenBank/DDBJ whole genome shotgun (WGS) entry which is preliminary data.</text>
</comment>
<dbReference type="EMBL" id="LSRL02002094">
    <property type="protein sequence ID" value="TDG38735.1"/>
    <property type="molecule type" value="Genomic_DNA"/>
</dbReference>
<feature type="compositionally biased region" description="Gly residues" evidence="1">
    <location>
        <begin position="101"/>
        <end position="111"/>
    </location>
</feature>
<organism evidence="2 3">
    <name type="scientific">Drosophila navojoa</name>
    <name type="common">Fruit fly</name>
    <dbReference type="NCBI Taxonomy" id="7232"/>
    <lineage>
        <taxon>Eukaryota</taxon>
        <taxon>Metazoa</taxon>
        <taxon>Ecdysozoa</taxon>
        <taxon>Arthropoda</taxon>
        <taxon>Hexapoda</taxon>
        <taxon>Insecta</taxon>
        <taxon>Pterygota</taxon>
        <taxon>Neoptera</taxon>
        <taxon>Endopterygota</taxon>
        <taxon>Diptera</taxon>
        <taxon>Brachycera</taxon>
        <taxon>Muscomorpha</taxon>
        <taxon>Ephydroidea</taxon>
        <taxon>Drosophilidae</taxon>
        <taxon>Drosophila</taxon>
    </lineage>
</organism>
<keyword evidence="3" id="KW-1185">Reference proteome</keyword>
<accession>A0A484AT73</accession>